<proteinExistence type="predicted"/>
<comment type="caution">
    <text evidence="1">The sequence shown here is derived from an EMBL/GenBank/DDBJ whole genome shotgun (WGS) entry which is preliminary data.</text>
</comment>
<evidence type="ECO:0000313" key="1">
    <source>
        <dbReference type="EMBL" id="MBP1859785.1"/>
    </source>
</evidence>
<gene>
    <name evidence="1" type="ORF">J2Z75_003302</name>
</gene>
<keyword evidence="2" id="KW-1185">Reference proteome</keyword>
<accession>A0ABS4EPC5</accession>
<evidence type="ECO:0000313" key="2">
    <source>
        <dbReference type="Proteomes" id="UP000823786"/>
    </source>
</evidence>
<reference evidence="1 2" key="1">
    <citation type="submission" date="2021-03" db="EMBL/GenBank/DDBJ databases">
        <title>Genomic Encyclopedia of Type Strains, Phase IV (KMG-IV): sequencing the most valuable type-strain genomes for metagenomic binning, comparative biology and taxonomic classification.</title>
        <authorList>
            <person name="Goeker M."/>
        </authorList>
    </citation>
    <scope>NUCLEOTIDE SEQUENCE [LARGE SCALE GENOMIC DNA]</scope>
    <source>
        <strain evidence="1 2">DSM 26427</strain>
    </source>
</reference>
<name>A0ABS4EPC5_9HYPH</name>
<sequence length="32" mass="3462">MMHVGVKTQAITLGESALPAAVFNSWFERKAA</sequence>
<protein>
    <submittedName>
        <fullName evidence="1">Uncharacterized protein</fullName>
    </submittedName>
</protein>
<organism evidence="1 2">
    <name type="scientific">Rhizobium herbae</name>
    <dbReference type="NCBI Taxonomy" id="508661"/>
    <lineage>
        <taxon>Bacteria</taxon>
        <taxon>Pseudomonadati</taxon>
        <taxon>Pseudomonadota</taxon>
        <taxon>Alphaproteobacteria</taxon>
        <taxon>Hyphomicrobiales</taxon>
        <taxon>Rhizobiaceae</taxon>
        <taxon>Rhizobium/Agrobacterium group</taxon>
        <taxon>Rhizobium</taxon>
    </lineage>
</organism>
<dbReference type="EMBL" id="JAGGJV010000005">
    <property type="protein sequence ID" value="MBP1859785.1"/>
    <property type="molecule type" value="Genomic_DNA"/>
</dbReference>
<dbReference type="Proteomes" id="UP000823786">
    <property type="component" value="Unassembled WGS sequence"/>
</dbReference>